<keyword evidence="3" id="KW-1185">Reference proteome</keyword>
<dbReference type="AlphaFoldDB" id="A0A9X7IQA8"/>
<feature type="transmembrane region" description="Helical" evidence="1">
    <location>
        <begin position="34"/>
        <end position="53"/>
    </location>
</feature>
<dbReference type="Proteomes" id="UP000237911">
    <property type="component" value="Unassembled WGS sequence"/>
</dbReference>
<accession>A0A9X7IQA8</accession>
<evidence type="ECO:0000256" key="1">
    <source>
        <dbReference type="SAM" id="Phobius"/>
    </source>
</evidence>
<organism evidence="2 3">
    <name type="scientific">Mycolicibacter virginiensis</name>
    <dbReference type="NCBI Taxonomy" id="1795032"/>
    <lineage>
        <taxon>Bacteria</taxon>
        <taxon>Bacillati</taxon>
        <taxon>Actinomycetota</taxon>
        <taxon>Actinomycetes</taxon>
        <taxon>Mycobacteriales</taxon>
        <taxon>Mycobacteriaceae</taxon>
        <taxon>Mycolicibacter</taxon>
    </lineage>
</organism>
<dbReference type="RefSeq" id="WP_105294765.1">
    <property type="nucleotide sequence ID" value="NZ_PUEV01000017.1"/>
</dbReference>
<feature type="transmembrane region" description="Helical" evidence="1">
    <location>
        <begin position="65"/>
        <end position="84"/>
    </location>
</feature>
<feature type="transmembrane region" description="Helical" evidence="1">
    <location>
        <begin position="6"/>
        <end position="22"/>
    </location>
</feature>
<evidence type="ECO:0000313" key="2">
    <source>
        <dbReference type="EMBL" id="PQM53144.1"/>
    </source>
</evidence>
<keyword evidence="1" id="KW-0812">Transmembrane</keyword>
<keyword evidence="1" id="KW-1133">Transmembrane helix</keyword>
<evidence type="ECO:0000313" key="3">
    <source>
        <dbReference type="Proteomes" id="UP000237911"/>
    </source>
</evidence>
<gene>
    <name evidence="2" type="ORF">C5U48_05825</name>
</gene>
<proteinExistence type="predicted"/>
<dbReference type="EMBL" id="PUEV01000017">
    <property type="protein sequence ID" value="PQM53144.1"/>
    <property type="molecule type" value="Genomic_DNA"/>
</dbReference>
<name>A0A9X7IQA8_9MYCO</name>
<protein>
    <submittedName>
        <fullName evidence="2">Uncharacterized protein</fullName>
    </submittedName>
</protein>
<sequence>MIITNANGIIGVALLVMLLIAIPVDPRKDAMSKWLYWLIGPMVSATLFAIAFYSSMKNPQTSDLIGAVAAGAIFSYLGFGGAYLRKLWRPGR</sequence>
<reference evidence="2 3" key="1">
    <citation type="submission" date="2018-02" db="EMBL/GenBank/DDBJ databases">
        <title>Draft genome sequence of Mycobacterium virginiense isolated from mud of a swine farm in Japan.</title>
        <authorList>
            <person name="Ohya K."/>
        </authorList>
    </citation>
    <scope>NUCLEOTIDE SEQUENCE [LARGE SCALE GENOMIC DNA]</scope>
    <source>
        <strain evidence="2 3">GF75</strain>
    </source>
</reference>
<keyword evidence="1" id="KW-0472">Membrane</keyword>
<comment type="caution">
    <text evidence="2">The sequence shown here is derived from an EMBL/GenBank/DDBJ whole genome shotgun (WGS) entry which is preliminary data.</text>
</comment>